<organism evidence="3 4">
    <name type="scientific">Nocardia goodfellowii</name>
    <dbReference type="NCBI Taxonomy" id="882446"/>
    <lineage>
        <taxon>Bacteria</taxon>
        <taxon>Bacillati</taxon>
        <taxon>Actinomycetota</taxon>
        <taxon>Actinomycetes</taxon>
        <taxon>Mycobacteriales</taxon>
        <taxon>Nocardiaceae</taxon>
        <taxon>Nocardia</taxon>
    </lineage>
</organism>
<keyword evidence="2" id="KW-0812">Transmembrane</keyword>
<keyword evidence="2" id="KW-1133">Transmembrane helix</keyword>
<evidence type="ECO:0000256" key="2">
    <source>
        <dbReference type="SAM" id="Phobius"/>
    </source>
</evidence>
<comment type="caution">
    <text evidence="3">The sequence shown here is derived from an EMBL/GenBank/DDBJ whole genome shotgun (WGS) entry which is preliminary data.</text>
</comment>
<gene>
    <name evidence="3" type="ORF">BJ987_007525</name>
</gene>
<proteinExistence type="predicted"/>
<evidence type="ECO:0000256" key="1">
    <source>
        <dbReference type="SAM" id="MobiDB-lite"/>
    </source>
</evidence>
<accession>A0ABS4QS61</accession>
<dbReference type="RefSeq" id="WP_209899849.1">
    <property type="nucleotide sequence ID" value="NZ_JAGGMR010000002.1"/>
</dbReference>
<feature type="compositionally biased region" description="Polar residues" evidence="1">
    <location>
        <begin position="66"/>
        <end position="76"/>
    </location>
</feature>
<protein>
    <submittedName>
        <fullName evidence="3">Uncharacterized protein</fullName>
    </submittedName>
</protein>
<evidence type="ECO:0000313" key="3">
    <source>
        <dbReference type="EMBL" id="MBP2194547.1"/>
    </source>
</evidence>
<keyword evidence="4" id="KW-1185">Reference proteome</keyword>
<name>A0ABS4QS61_9NOCA</name>
<dbReference type="Proteomes" id="UP001519325">
    <property type="component" value="Unassembled WGS sequence"/>
</dbReference>
<reference evidence="3 4" key="1">
    <citation type="submission" date="2021-03" db="EMBL/GenBank/DDBJ databases">
        <title>Sequencing the genomes of 1000 actinobacteria strains.</title>
        <authorList>
            <person name="Klenk H.-P."/>
        </authorList>
    </citation>
    <scope>NUCLEOTIDE SEQUENCE [LARGE SCALE GENOMIC DNA]</scope>
    <source>
        <strain evidence="3 4">DSM 45516</strain>
    </source>
</reference>
<evidence type="ECO:0000313" key="4">
    <source>
        <dbReference type="Proteomes" id="UP001519325"/>
    </source>
</evidence>
<feature type="transmembrane region" description="Helical" evidence="2">
    <location>
        <begin position="12"/>
        <end position="42"/>
    </location>
</feature>
<feature type="region of interest" description="Disordered" evidence="1">
    <location>
        <begin position="47"/>
        <end position="76"/>
    </location>
</feature>
<keyword evidence="2" id="KW-0472">Membrane</keyword>
<sequence>MSAREREVVMVVPVGTAGAILAFLALIVVIAVGALLLVGAAYPNTEYSTVPSTRTPGPCAPFCLRPTTTQAPGGAR</sequence>
<dbReference type="EMBL" id="JAGGMR010000002">
    <property type="protein sequence ID" value="MBP2194547.1"/>
    <property type="molecule type" value="Genomic_DNA"/>
</dbReference>